<dbReference type="FunFam" id="3.40.50.720:FF:000003">
    <property type="entry name" value="S-(hydroxymethyl)glutathione dehydrogenase"/>
    <property type="match status" value="1"/>
</dbReference>
<dbReference type="GO" id="GO:0046294">
    <property type="term" value="P:formaldehyde catabolic process"/>
    <property type="evidence" value="ECO:0007669"/>
    <property type="project" value="TreeGrafter"/>
</dbReference>
<evidence type="ECO:0000256" key="7">
    <source>
        <dbReference type="RuleBase" id="RU361277"/>
    </source>
</evidence>
<dbReference type="InterPro" id="IPR036291">
    <property type="entry name" value="NAD(P)-bd_dom_sf"/>
</dbReference>
<dbReference type="GO" id="GO:0008270">
    <property type="term" value="F:zinc ion binding"/>
    <property type="evidence" value="ECO:0007669"/>
    <property type="project" value="InterPro"/>
</dbReference>
<evidence type="ECO:0000256" key="4">
    <source>
        <dbReference type="ARBA" id="ARBA00022833"/>
    </source>
</evidence>
<comment type="caution">
    <text evidence="9">The sequence shown here is derived from an EMBL/GenBank/DDBJ whole genome shotgun (WGS) entry which is preliminary data.</text>
</comment>
<dbReference type="InterPro" id="IPR013149">
    <property type="entry name" value="ADH-like_C"/>
</dbReference>
<gene>
    <name evidence="9" type="ORF">G4H13_45395</name>
</gene>
<dbReference type="SUPFAM" id="SSF50129">
    <property type="entry name" value="GroES-like"/>
    <property type="match status" value="2"/>
</dbReference>
<evidence type="ECO:0000256" key="3">
    <source>
        <dbReference type="ARBA" id="ARBA00022723"/>
    </source>
</evidence>
<organism evidence="9 10">
    <name type="scientific">Streptomyces rhizosphaericus</name>
    <dbReference type="NCBI Taxonomy" id="114699"/>
    <lineage>
        <taxon>Bacteria</taxon>
        <taxon>Bacillati</taxon>
        <taxon>Actinomycetota</taxon>
        <taxon>Actinomycetes</taxon>
        <taxon>Kitasatosporales</taxon>
        <taxon>Streptomycetaceae</taxon>
        <taxon>Streptomyces</taxon>
        <taxon>Streptomyces violaceusniger group</taxon>
    </lineage>
</organism>
<dbReference type="InterPro" id="IPR013154">
    <property type="entry name" value="ADH-like_N"/>
</dbReference>
<dbReference type="Gene3D" id="3.90.180.10">
    <property type="entry name" value="Medium-chain alcohol dehydrogenases, catalytic domain"/>
    <property type="match status" value="1"/>
</dbReference>
<name>A0A6G4AVU6_9ACTN</name>
<evidence type="ECO:0000256" key="6">
    <source>
        <dbReference type="ARBA" id="ARBA00023027"/>
    </source>
</evidence>
<keyword evidence="5" id="KW-0560">Oxidoreductase</keyword>
<evidence type="ECO:0000256" key="1">
    <source>
        <dbReference type="ARBA" id="ARBA00001947"/>
    </source>
</evidence>
<evidence type="ECO:0000256" key="5">
    <source>
        <dbReference type="ARBA" id="ARBA00023002"/>
    </source>
</evidence>
<evidence type="ECO:0000313" key="9">
    <source>
        <dbReference type="EMBL" id="NEW77368.1"/>
    </source>
</evidence>
<evidence type="ECO:0000313" key="10">
    <source>
        <dbReference type="Proteomes" id="UP000476310"/>
    </source>
</evidence>
<dbReference type="PANTHER" id="PTHR43880">
    <property type="entry name" value="ALCOHOL DEHYDROGENASE"/>
    <property type="match status" value="1"/>
</dbReference>
<keyword evidence="6" id="KW-0520">NAD</keyword>
<protein>
    <submittedName>
        <fullName evidence="9">Zn-dependent alcohol dehydrogenase</fullName>
    </submittedName>
</protein>
<reference evidence="9" key="1">
    <citation type="submission" date="2020-02" db="EMBL/GenBank/DDBJ databases">
        <title>A new Streptomyces sp. for controlling soil-borne diseases.</title>
        <authorList>
            <person name="Li X."/>
            <person name="Tian Y."/>
            <person name="Gao K."/>
        </authorList>
    </citation>
    <scope>NUCLEOTIDE SEQUENCE [LARGE SCALE GENOMIC DNA]</scope>
    <source>
        <strain evidence="9">0250</strain>
    </source>
</reference>
<dbReference type="Gene3D" id="3.40.50.720">
    <property type="entry name" value="NAD(P)-binding Rossmann-like Domain"/>
    <property type="match status" value="1"/>
</dbReference>
<keyword evidence="3 7" id="KW-0479">Metal-binding</keyword>
<dbReference type="Proteomes" id="UP000476310">
    <property type="component" value="Unassembled WGS sequence"/>
</dbReference>
<accession>A0A6G4AVU6</accession>
<comment type="cofactor">
    <cofactor evidence="1 7">
        <name>Zn(2+)</name>
        <dbReference type="ChEBI" id="CHEBI:29105"/>
    </cofactor>
</comment>
<feature type="domain" description="Enoyl reductase (ER)" evidence="8">
    <location>
        <begin position="15"/>
        <end position="363"/>
    </location>
</feature>
<sequence>MTEEIAAAVLNKAPGRLDLARLVLDAPGPHEVRIRVAYAGLCHSDLHEIDGTFDTTVPIVLGHEASGVVEAVGNEVTDVSPGDVVVTCPSASCGVCAYCMVGRQTLCVRREALTQQRPSARLTTLDGQPVRASAGVGAFAEKIVVHRSMVVAIAQGVPLDVASVLGCAVTTGMGAVLRSAGVRACQTVAVIGLGGVGMAAVLAARLSGARRIIGIDVQDAKLGKAKSLGATDIVNARAEDPVATVRELTGGGVDHAFEAVGAGKTVGQAFAMLRPGGAATVMGMVPDAQAIPLTGAELFAQEKQLRGSFMGSNHFKIDVPQYLELRAQGRLPLDELVTDRVKFEDINDGFELLASGTATRVVAQVGDVSVSI</sequence>
<dbReference type="SMART" id="SM00829">
    <property type="entry name" value="PKS_ER"/>
    <property type="match status" value="1"/>
</dbReference>
<dbReference type="GO" id="GO:0051903">
    <property type="term" value="F:S-(hydroxymethyl)glutathione dehydrogenase [NAD(P)+] activity"/>
    <property type="evidence" value="ECO:0007669"/>
    <property type="project" value="TreeGrafter"/>
</dbReference>
<dbReference type="Pfam" id="PF08240">
    <property type="entry name" value="ADH_N"/>
    <property type="match status" value="1"/>
</dbReference>
<keyword evidence="4 7" id="KW-0862">Zinc</keyword>
<dbReference type="InterPro" id="IPR020843">
    <property type="entry name" value="ER"/>
</dbReference>
<dbReference type="SUPFAM" id="SSF51735">
    <property type="entry name" value="NAD(P)-binding Rossmann-fold domains"/>
    <property type="match status" value="1"/>
</dbReference>
<dbReference type="RefSeq" id="WP_164436706.1">
    <property type="nucleotide sequence ID" value="NZ_JAAIKT010000115.1"/>
</dbReference>
<keyword evidence="10" id="KW-1185">Reference proteome</keyword>
<proteinExistence type="inferred from homology"/>
<dbReference type="CDD" id="cd08279">
    <property type="entry name" value="Zn_ADH_class_III"/>
    <property type="match status" value="1"/>
</dbReference>
<dbReference type="InterPro" id="IPR011032">
    <property type="entry name" value="GroES-like_sf"/>
</dbReference>
<comment type="similarity">
    <text evidence="2 7">Belongs to the zinc-containing alcohol dehydrogenase family.</text>
</comment>
<dbReference type="EMBL" id="JAAIKT010000115">
    <property type="protein sequence ID" value="NEW77368.1"/>
    <property type="molecule type" value="Genomic_DNA"/>
</dbReference>
<dbReference type="PANTHER" id="PTHR43880:SF12">
    <property type="entry name" value="ALCOHOL DEHYDROGENASE CLASS-3"/>
    <property type="match status" value="1"/>
</dbReference>
<dbReference type="PROSITE" id="PS00059">
    <property type="entry name" value="ADH_ZINC"/>
    <property type="match status" value="1"/>
</dbReference>
<dbReference type="Pfam" id="PF00107">
    <property type="entry name" value="ADH_zinc_N"/>
    <property type="match status" value="1"/>
</dbReference>
<evidence type="ECO:0000256" key="2">
    <source>
        <dbReference type="ARBA" id="ARBA00008072"/>
    </source>
</evidence>
<dbReference type="GO" id="GO:0005829">
    <property type="term" value="C:cytosol"/>
    <property type="evidence" value="ECO:0007669"/>
    <property type="project" value="TreeGrafter"/>
</dbReference>
<dbReference type="AlphaFoldDB" id="A0A6G4AVU6"/>
<dbReference type="InterPro" id="IPR002328">
    <property type="entry name" value="ADH_Zn_CS"/>
</dbReference>
<evidence type="ECO:0000259" key="8">
    <source>
        <dbReference type="SMART" id="SM00829"/>
    </source>
</evidence>